<reference evidence="3 6" key="3">
    <citation type="submission" date="2016-10" db="EMBL/GenBank/DDBJ databases">
        <title>Complete Genome Assembly of Pantoea stewartii subsp. stewartii DC283, a Corn Pathogen.</title>
        <authorList>
            <person name="Duong D.A."/>
            <person name="Stevens A.M."/>
            <person name="Jensen R.V."/>
        </authorList>
    </citation>
    <scope>NUCLEOTIDE SEQUENCE [LARGE SCALE GENOMIC DNA]</scope>
    <source>
        <strain evidence="3 6">DC283</strain>
    </source>
</reference>
<organism evidence="4 5">
    <name type="scientific">Pantoea stewartii subsp. stewartii DC283</name>
    <dbReference type="NCBI Taxonomy" id="660596"/>
    <lineage>
        <taxon>Bacteria</taxon>
        <taxon>Pseudomonadati</taxon>
        <taxon>Pseudomonadota</taxon>
        <taxon>Gammaproteobacteria</taxon>
        <taxon>Enterobacterales</taxon>
        <taxon>Erwiniaceae</taxon>
        <taxon>Pantoea</taxon>
    </lineage>
</organism>
<dbReference type="Pfam" id="PF01408">
    <property type="entry name" value="GFO_IDH_MocA"/>
    <property type="match status" value="1"/>
</dbReference>
<sequence>MKKRLQLGFIGGGANSAIGLTHKIASQLDGDFTLVAGCFSRNPEQNRHTGESWNIHPERIYDSIQAFILQERHHLDAVAVLTPTPDHHEIITACFENGLAVICEKAMVESHQSALHIMNSEHQHQAKLFVTYNYSGYPMVRELQKRVQRGDFGAIQQVMVEMPQEGFARHNQHGDVPKPQRWRQQDAVIPTVSLDLGVHVHQLIEFITGDHAVDIYAINDTYAKIPGVIDTVHILSRYQSGMTCNYWYGKAALGYRNGLRIRVMGSQGSAEWLQMDPEFLYVSGLQGSRSVIDRTANDNIVAADARYCRFKAGHPAGFIEAFANYYADIASALRGEPNDYVMGSDVAARGLHFLESAAKSATSQQKCTL</sequence>
<dbReference type="eggNOG" id="COG0673">
    <property type="taxonomic scope" value="Bacteria"/>
</dbReference>
<dbReference type="EC" id="1.-.-.-" evidence="4"/>
<dbReference type="RefSeq" id="WP_006118881.1">
    <property type="nucleotide sequence ID" value="NZ_AHIE01000010.1"/>
</dbReference>
<dbReference type="EMBL" id="CP017581">
    <property type="protein sequence ID" value="ARF50073.1"/>
    <property type="molecule type" value="Genomic_DNA"/>
</dbReference>
<dbReference type="Proteomes" id="UP000005050">
    <property type="component" value="Unassembled WGS sequence"/>
</dbReference>
<keyword evidence="4" id="KW-0560">Oxidoreductase</keyword>
<dbReference type="PANTHER" id="PTHR43708:SF3">
    <property type="entry name" value="OXIDOREDUCTASE"/>
    <property type="match status" value="1"/>
</dbReference>
<dbReference type="AlphaFoldDB" id="H3RC23"/>
<dbReference type="InterPro" id="IPR055170">
    <property type="entry name" value="GFO_IDH_MocA-like_dom"/>
</dbReference>
<keyword evidence="6" id="KW-1185">Reference proteome</keyword>
<dbReference type="OrthoDB" id="9801953at2"/>
<dbReference type="PATRIC" id="fig|660596.6.peg.1544"/>
<dbReference type="EMBL" id="AHIE01000010">
    <property type="protein sequence ID" value="EHU00946.1"/>
    <property type="molecule type" value="Genomic_DNA"/>
</dbReference>
<dbReference type="KEGG" id="pstw:DSJ_12455"/>
<feature type="domain" description="Gfo/Idh/MocA-like oxidoreductase N-terminal" evidence="1">
    <location>
        <begin position="8"/>
        <end position="132"/>
    </location>
</feature>
<gene>
    <name evidence="4" type="ORF">CKS_3296</name>
    <name evidence="3" type="ORF">DSJ_12455</name>
</gene>
<dbReference type="GO" id="GO:0000166">
    <property type="term" value="F:nucleotide binding"/>
    <property type="evidence" value="ECO:0007669"/>
    <property type="project" value="InterPro"/>
</dbReference>
<dbReference type="InterPro" id="IPR036291">
    <property type="entry name" value="NAD(P)-bd_dom_sf"/>
</dbReference>
<dbReference type="InterPro" id="IPR051317">
    <property type="entry name" value="Gfo/Idh/MocA_oxidoreduct"/>
</dbReference>
<evidence type="ECO:0000313" key="5">
    <source>
        <dbReference type="Proteomes" id="UP000005050"/>
    </source>
</evidence>
<dbReference type="Gene3D" id="3.40.50.720">
    <property type="entry name" value="NAD(P)-binding Rossmann-like Domain"/>
    <property type="match status" value="1"/>
</dbReference>
<name>H3RC23_PANSE</name>
<dbReference type="Pfam" id="PF22725">
    <property type="entry name" value="GFO_IDH_MocA_C3"/>
    <property type="match status" value="1"/>
</dbReference>
<dbReference type="PANTHER" id="PTHR43708">
    <property type="entry name" value="CONSERVED EXPRESSED OXIDOREDUCTASE (EUROFUNG)"/>
    <property type="match status" value="1"/>
</dbReference>
<dbReference type="STRING" id="660596.DSJ_12455"/>
<dbReference type="Proteomes" id="UP000192380">
    <property type="component" value="Chromosome"/>
</dbReference>
<feature type="domain" description="GFO/IDH/MocA-like oxidoreductase" evidence="2">
    <location>
        <begin position="140"/>
        <end position="271"/>
    </location>
</feature>
<evidence type="ECO:0000259" key="1">
    <source>
        <dbReference type="Pfam" id="PF01408"/>
    </source>
</evidence>
<dbReference type="SUPFAM" id="SSF51735">
    <property type="entry name" value="NAD(P)-binding Rossmann-fold domains"/>
    <property type="match status" value="1"/>
</dbReference>
<dbReference type="GeneID" id="61251476"/>
<reference evidence="4" key="2">
    <citation type="submission" date="2012-01" db="EMBL/GenBank/DDBJ databases">
        <authorList>
            <person name="Biehl B.S."/>
            <person name="Ding Y."/>
            <person name="Dugan-Rocha S.P."/>
            <person name="Gibbs R.A."/>
            <person name="Glasner J.D."/>
            <person name="Kovar C."/>
            <person name="Muzny D.M."/>
            <person name="Neeno-Eckwall E.C."/>
            <person name="Perna N.T."/>
            <person name="Qin X."/>
            <person name="von Bodman S.B."/>
            <person name="Weinstock G.M."/>
        </authorList>
    </citation>
    <scope>NUCLEOTIDE SEQUENCE</scope>
    <source>
        <strain evidence="4">DC283</strain>
    </source>
</reference>
<dbReference type="GO" id="GO:0016491">
    <property type="term" value="F:oxidoreductase activity"/>
    <property type="evidence" value="ECO:0007669"/>
    <property type="project" value="UniProtKB-KW"/>
</dbReference>
<accession>H3RC23</accession>
<evidence type="ECO:0000313" key="3">
    <source>
        <dbReference type="EMBL" id="ARF50073.1"/>
    </source>
</evidence>
<evidence type="ECO:0000313" key="4">
    <source>
        <dbReference type="EMBL" id="EHU00946.1"/>
    </source>
</evidence>
<proteinExistence type="predicted"/>
<dbReference type="SUPFAM" id="SSF55347">
    <property type="entry name" value="Glyceraldehyde-3-phosphate dehydrogenase-like, C-terminal domain"/>
    <property type="match status" value="1"/>
</dbReference>
<dbReference type="Gene3D" id="3.30.360.10">
    <property type="entry name" value="Dihydrodipicolinate Reductase, domain 2"/>
    <property type="match status" value="1"/>
</dbReference>
<evidence type="ECO:0000259" key="2">
    <source>
        <dbReference type="Pfam" id="PF22725"/>
    </source>
</evidence>
<dbReference type="InterPro" id="IPR000683">
    <property type="entry name" value="Gfo/Idh/MocA-like_OxRdtase_N"/>
</dbReference>
<protein>
    <submittedName>
        <fullName evidence="3 4">Oxidoreductase</fullName>
        <ecNumber evidence="4">1.-.-.-</ecNumber>
    </submittedName>
</protein>
<evidence type="ECO:0000313" key="6">
    <source>
        <dbReference type="Proteomes" id="UP000192380"/>
    </source>
</evidence>
<reference evidence="4 5" key="1">
    <citation type="journal article" date="2012" name="Mol. Microbiol.">
        <title>The genetic and structural basis of two distinct terminal side branch residues in stewartan and amylovoran exopolysaccharides and their potential role in host adaptation.</title>
        <authorList>
            <person name="Wang X."/>
            <person name="Yang F."/>
            <person name="von Bodman S.B."/>
        </authorList>
    </citation>
    <scope>NUCLEOTIDE SEQUENCE [LARGE SCALE GENOMIC DNA]</scope>
    <source>
        <strain evidence="4 5">DC283</strain>
    </source>
</reference>